<name>A0A109K522_9BRAD</name>
<evidence type="ECO:0000313" key="1">
    <source>
        <dbReference type="EMBL" id="KWV60838.1"/>
    </source>
</evidence>
<accession>A0A109K522</accession>
<dbReference type="AlphaFoldDB" id="A0A109K522"/>
<comment type="caution">
    <text evidence="1">The sequence shown here is derived from an EMBL/GenBank/DDBJ whole genome shotgun (WGS) entry which is preliminary data.</text>
</comment>
<proteinExistence type="predicted"/>
<sequence>MTIQLTGRQVWRDYDTDGVPASGAHQPVKREIRAWTDLMEAVSGGGGPGLGYASLAQLASDLARAANSLAIVYNDPTPANNGLYQKVGGSGSGSWTRIGDLPGTLIPLTVAGGTGDAIVATAPETPQVPGRKLYLLTPTANNTGAAMTIVINGAAATPIKNALNSTPAANTFVANVGSLLFWSVDHYQALISLPVDTAGVVADATAARDAAAASASAAAGSEAALGNQVHQYDTRAQAAGATIPVGVQAIKVTRYAAGYPLSYATYVPGASGGPMAFQEGAGNWWQLDLSGPVIDSAWFGVLGDGSDQTIALQATVDAVPLKGGTVLVSGDILISSLNLLGRALIRFVGKGGWGAGADQATTIHTAAGAGVARVIDARDTIGITFENIKLASTNPAHDGYLLDNGQSTLTSFSQTMSMGKCVVIYNGSAAAINLYGALTTEFQKCLFGGDGTAIAFQNVARSGGLIFSNVHNFKDCNFTPSGTAFPVLGSGEKISFIGCNVQASTADGSGRFWNTSTVVPFIAVNIIDCGFYDVTAAGQVWGSFYAGNGLNIIGNRVGGADPSLGGNYGFSIGGQLTGVQGFSVIGNDAQFMTALLNFDGTTGAGTNASKGFVGGNSLRGGATALFSNLSSAVEVMIAPNYIAAGGKGSHFSIQGVPTSSVGLSTGDWYSNSGVVTIN</sequence>
<evidence type="ECO:0000313" key="2">
    <source>
        <dbReference type="Proteomes" id="UP000057737"/>
    </source>
</evidence>
<reference evidence="1 2" key="1">
    <citation type="submission" date="2015-11" db="EMBL/GenBank/DDBJ databases">
        <title>Draft Genome Sequence of the Strain BR 10303 (Bradyrhizobium sp.) isolated from nodules of Centrolobium paraense.</title>
        <authorList>
            <person name="Zelli J.E."/>
            <person name="Simoes-Araujo J.L."/>
            <person name="Barauna A.C."/>
            <person name="Silva K."/>
        </authorList>
    </citation>
    <scope>NUCLEOTIDE SEQUENCE [LARGE SCALE GENOMIC DNA]</scope>
    <source>
        <strain evidence="1 2">BR 10303</strain>
    </source>
</reference>
<protein>
    <submittedName>
        <fullName evidence="1">Uncharacterized protein</fullName>
    </submittedName>
</protein>
<gene>
    <name evidence="1" type="ORF">AS156_27790</name>
</gene>
<organism evidence="1 2">
    <name type="scientific">Bradyrhizobium macuxiense</name>
    <dbReference type="NCBI Taxonomy" id="1755647"/>
    <lineage>
        <taxon>Bacteria</taxon>
        <taxon>Pseudomonadati</taxon>
        <taxon>Pseudomonadota</taxon>
        <taxon>Alphaproteobacteria</taxon>
        <taxon>Hyphomicrobiales</taxon>
        <taxon>Nitrobacteraceae</taxon>
        <taxon>Bradyrhizobium</taxon>
    </lineage>
</organism>
<dbReference type="Proteomes" id="UP000057737">
    <property type="component" value="Unassembled WGS sequence"/>
</dbReference>
<dbReference type="EMBL" id="LNCU01000011">
    <property type="protein sequence ID" value="KWV60838.1"/>
    <property type="molecule type" value="Genomic_DNA"/>
</dbReference>
<keyword evidence="2" id="KW-1185">Reference proteome</keyword>